<evidence type="ECO:0000313" key="3">
    <source>
        <dbReference type="EMBL" id="KAF2741867.1"/>
    </source>
</evidence>
<evidence type="ECO:0000256" key="2">
    <source>
        <dbReference type="SAM" id="Phobius"/>
    </source>
</evidence>
<sequence>MTCCFMNPAARSLSRATRTDQPSPATNTPATHPNHHFQPPRTDHRLSTKTMEPRNPLLRSSHHTSLGSHRATFQSNISRSKHLGSGFEKIEIYPQPLFPHRPTSSRLTPTHHLTSKMKRNIVIFLIILLLFIFITLIGYLIYRLQTRMAVGGGTTGSSVSSSDMTENVRVTV</sequence>
<dbReference type="EMBL" id="MU006621">
    <property type="protein sequence ID" value="KAF2741867.1"/>
    <property type="molecule type" value="Genomic_DNA"/>
</dbReference>
<keyword evidence="4" id="KW-1185">Reference proteome</keyword>
<keyword evidence="2" id="KW-0812">Transmembrane</keyword>
<protein>
    <submittedName>
        <fullName evidence="3">Uncharacterized protein</fullName>
    </submittedName>
</protein>
<reference evidence="3" key="1">
    <citation type="journal article" date="2020" name="Stud. Mycol.">
        <title>101 Dothideomycetes genomes: a test case for predicting lifestyles and emergence of pathogens.</title>
        <authorList>
            <person name="Haridas S."/>
            <person name="Albert R."/>
            <person name="Binder M."/>
            <person name="Bloem J."/>
            <person name="Labutti K."/>
            <person name="Salamov A."/>
            <person name="Andreopoulos B."/>
            <person name="Baker S."/>
            <person name="Barry K."/>
            <person name="Bills G."/>
            <person name="Bluhm B."/>
            <person name="Cannon C."/>
            <person name="Castanera R."/>
            <person name="Culley D."/>
            <person name="Daum C."/>
            <person name="Ezra D."/>
            <person name="Gonzalez J."/>
            <person name="Henrissat B."/>
            <person name="Kuo A."/>
            <person name="Liang C."/>
            <person name="Lipzen A."/>
            <person name="Lutzoni F."/>
            <person name="Magnuson J."/>
            <person name="Mondo S."/>
            <person name="Nolan M."/>
            <person name="Ohm R."/>
            <person name="Pangilinan J."/>
            <person name="Park H.-J."/>
            <person name="Ramirez L."/>
            <person name="Alfaro M."/>
            <person name="Sun H."/>
            <person name="Tritt A."/>
            <person name="Yoshinaga Y."/>
            <person name="Zwiers L.-H."/>
            <person name="Turgeon B."/>
            <person name="Goodwin S."/>
            <person name="Spatafora J."/>
            <person name="Crous P."/>
            <person name="Grigoriev I."/>
        </authorList>
    </citation>
    <scope>NUCLEOTIDE SEQUENCE</scope>
    <source>
        <strain evidence="3">CBS 119925</strain>
    </source>
</reference>
<feature type="region of interest" description="Disordered" evidence="1">
    <location>
        <begin position="153"/>
        <end position="172"/>
    </location>
</feature>
<feature type="region of interest" description="Disordered" evidence="1">
    <location>
        <begin position="1"/>
        <end position="48"/>
    </location>
</feature>
<keyword evidence="2" id="KW-1133">Transmembrane helix</keyword>
<name>A0A6A6UXZ7_9PLEO</name>
<organism evidence="3 4">
    <name type="scientific">Sporormia fimetaria CBS 119925</name>
    <dbReference type="NCBI Taxonomy" id="1340428"/>
    <lineage>
        <taxon>Eukaryota</taxon>
        <taxon>Fungi</taxon>
        <taxon>Dikarya</taxon>
        <taxon>Ascomycota</taxon>
        <taxon>Pezizomycotina</taxon>
        <taxon>Dothideomycetes</taxon>
        <taxon>Pleosporomycetidae</taxon>
        <taxon>Pleosporales</taxon>
        <taxon>Sporormiaceae</taxon>
        <taxon>Sporormia</taxon>
    </lineage>
</organism>
<dbReference type="AlphaFoldDB" id="A0A6A6UXZ7"/>
<evidence type="ECO:0000256" key="1">
    <source>
        <dbReference type="SAM" id="MobiDB-lite"/>
    </source>
</evidence>
<feature type="transmembrane region" description="Helical" evidence="2">
    <location>
        <begin position="121"/>
        <end position="142"/>
    </location>
</feature>
<keyword evidence="2" id="KW-0472">Membrane</keyword>
<evidence type="ECO:0000313" key="4">
    <source>
        <dbReference type="Proteomes" id="UP000799440"/>
    </source>
</evidence>
<proteinExistence type="predicted"/>
<dbReference type="Proteomes" id="UP000799440">
    <property type="component" value="Unassembled WGS sequence"/>
</dbReference>
<gene>
    <name evidence="3" type="ORF">M011DRAFT_530238</name>
</gene>
<feature type="compositionally biased region" description="Polar residues" evidence="1">
    <location>
        <begin position="14"/>
        <end position="31"/>
    </location>
</feature>
<feature type="compositionally biased region" description="Polar residues" evidence="1">
    <location>
        <begin position="163"/>
        <end position="172"/>
    </location>
</feature>
<accession>A0A6A6UXZ7</accession>